<reference evidence="1 2" key="1">
    <citation type="submission" date="2016-10" db="EMBL/GenBank/DDBJ databases">
        <authorList>
            <person name="de Groot N.N."/>
        </authorList>
    </citation>
    <scope>NUCLEOTIDE SEQUENCE [LARGE SCALE GENOMIC DNA]</scope>
    <source>
        <strain evidence="1 2">CGMCC 1.6133</strain>
    </source>
</reference>
<dbReference type="EMBL" id="FNES01000003">
    <property type="protein sequence ID" value="SDJ10838.1"/>
    <property type="molecule type" value="Genomic_DNA"/>
</dbReference>
<accession>A0A1G8R1L4</accession>
<organism evidence="1 2">
    <name type="scientific">Billgrantia gudaonensis</name>
    <dbReference type="NCBI Taxonomy" id="376427"/>
    <lineage>
        <taxon>Bacteria</taxon>
        <taxon>Pseudomonadati</taxon>
        <taxon>Pseudomonadota</taxon>
        <taxon>Gammaproteobacteria</taxon>
        <taxon>Oceanospirillales</taxon>
        <taxon>Halomonadaceae</taxon>
        <taxon>Billgrantia</taxon>
    </lineage>
</organism>
<proteinExistence type="predicted"/>
<protein>
    <submittedName>
        <fullName evidence="1">Uncharacterized protein</fullName>
    </submittedName>
</protein>
<dbReference type="Proteomes" id="UP000198525">
    <property type="component" value="Unassembled WGS sequence"/>
</dbReference>
<sequence>MLTPAQVCGYAPSVAAKSASGFGDPIETWRTSAHRDTGAFFMPALRVYGGCAWEPFGAAGFQVSRFANLRTAAPIRCLATAGAGSRLGDPPMQFPTRSPSGRAAAHRAMARAALFSASSAAVRLKRYNQHMAKARALESRARAQEVAS</sequence>
<dbReference type="STRING" id="376427.SAMN04487954_10361"/>
<evidence type="ECO:0000313" key="1">
    <source>
        <dbReference type="EMBL" id="SDJ10838.1"/>
    </source>
</evidence>
<name>A0A1G8R1L4_9GAMM</name>
<gene>
    <name evidence="1" type="ORF">SAMN04487954_10361</name>
</gene>
<keyword evidence="2" id="KW-1185">Reference proteome</keyword>
<evidence type="ECO:0000313" key="2">
    <source>
        <dbReference type="Proteomes" id="UP000198525"/>
    </source>
</evidence>
<dbReference type="AlphaFoldDB" id="A0A1G8R1L4"/>